<protein>
    <submittedName>
        <fullName evidence="4">Mannosyl-3-phosphoglycerate phosphatase</fullName>
    </submittedName>
</protein>
<evidence type="ECO:0000256" key="3">
    <source>
        <dbReference type="ARBA" id="ARBA00022842"/>
    </source>
</evidence>
<dbReference type="SUPFAM" id="SSF56784">
    <property type="entry name" value="HAD-like"/>
    <property type="match status" value="1"/>
</dbReference>
<dbReference type="Gene3D" id="3.40.50.1000">
    <property type="entry name" value="HAD superfamily/HAD-like"/>
    <property type="match status" value="1"/>
</dbReference>
<keyword evidence="3" id="KW-0460">Magnesium</keyword>
<name>A0A917EBX2_9RHOB</name>
<dbReference type="GO" id="GO:0005829">
    <property type="term" value="C:cytosol"/>
    <property type="evidence" value="ECO:0007669"/>
    <property type="project" value="TreeGrafter"/>
</dbReference>
<evidence type="ECO:0000256" key="1">
    <source>
        <dbReference type="ARBA" id="ARBA00022723"/>
    </source>
</evidence>
<sequence length="258" mass="27531">MSVPPLLVFTDLDGTLLDHHDYSWTAALPALSRLRAMGVPVVIASSKTAAEIAPLREEMRLAACPAIVENGAGLLPPRATPDETGDAYRDLRAALDTIPGDLRALFRGFGDMTDSEVAENTGLPSTAATNARRRAFSEPGLFTGTREQARDFVNALATAGVRARRGGRFLTLSFGGTKADRMEEIAESYGSPLTVALGDAPNDVEMLEKAERGFIIANPSGNPLPVLTGEREGRIRRSEKSGPAGWNDCILRLVSELG</sequence>
<dbReference type="GO" id="GO:0050531">
    <property type="term" value="F:mannosyl-3-phosphoglycerate phosphatase activity"/>
    <property type="evidence" value="ECO:0007669"/>
    <property type="project" value="InterPro"/>
</dbReference>
<dbReference type="RefSeq" id="WP_188476436.1">
    <property type="nucleotide sequence ID" value="NZ_BMFJ01000001.1"/>
</dbReference>
<dbReference type="InterPro" id="IPR023214">
    <property type="entry name" value="HAD_sf"/>
</dbReference>
<dbReference type="InterPro" id="IPR006381">
    <property type="entry name" value="HAD-SF-IIB-MPGP"/>
</dbReference>
<dbReference type="NCBIfam" id="TIGR01486">
    <property type="entry name" value="HAD-SF-IIB-MPGP"/>
    <property type="match status" value="1"/>
</dbReference>
<dbReference type="GO" id="GO:0051479">
    <property type="term" value="P:mannosylglycerate biosynthetic process"/>
    <property type="evidence" value="ECO:0007669"/>
    <property type="project" value="InterPro"/>
</dbReference>
<reference evidence="5" key="1">
    <citation type="journal article" date="2019" name="Int. J. Syst. Evol. Microbiol.">
        <title>The Global Catalogue of Microorganisms (GCM) 10K type strain sequencing project: providing services to taxonomists for standard genome sequencing and annotation.</title>
        <authorList>
            <consortium name="The Broad Institute Genomics Platform"/>
            <consortium name="The Broad Institute Genome Sequencing Center for Infectious Disease"/>
            <person name="Wu L."/>
            <person name="Ma J."/>
        </authorList>
    </citation>
    <scope>NUCLEOTIDE SEQUENCE [LARGE SCALE GENOMIC DNA]</scope>
    <source>
        <strain evidence="5">CGMCC 1.12664</strain>
    </source>
</reference>
<dbReference type="Gene3D" id="3.30.980.20">
    <property type="entry name" value="Putative mannosyl-3-phosphoglycerate phosphatase, domain 2"/>
    <property type="match status" value="1"/>
</dbReference>
<comment type="caution">
    <text evidence="4">The sequence shown here is derived from an EMBL/GenBank/DDBJ whole genome shotgun (WGS) entry which is preliminary data.</text>
</comment>
<evidence type="ECO:0000313" key="5">
    <source>
        <dbReference type="Proteomes" id="UP000612855"/>
    </source>
</evidence>
<evidence type="ECO:0000256" key="2">
    <source>
        <dbReference type="ARBA" id="ARBA00022801"/>
    </source>
</evidence>
<dbReference type="EMBL" id="BMFJ01000001">
    <property type="protein sequence ID" value="GGE22380.1"/>
    <property type="molecule type" value="Genomic_DNA"/>
</dbReference>
<dbReference type="AlphaFoldDB" id="A0A917EBX2"/>
<keyword evidence="5" id="KW-1185">Reference proteome</keyword>
<organism evidence="4 5">
    <name type="scientific">Primorskyibacter flagellatus</name>
    <dbReference type="NCBI Taxonomy" id="1387277"/>
    <lineage>
        <taxon>Bacteria</taxon>
        <taxon>Pseudomonadati</taxon>
        <taxon>Pseudomonadota</taxon>
        <taxon>Alphaproteobacteria</taxon>
        <taxon>Rhodobacterales</taxon>
        <taxon>Roseobacteraceae</taxon>
        <taxon>Primorskyibacter</taxon>
    </lineage>
</organism>
<dbReference type="SFLD" id="SFLDG01142">
    <property type="entry name" value="C2.B.2:_Mannosyl-3-phosphoglyc"/>
    <property type="match status" value="1"/>
</dbReference>
<dbReference type="GO" id="GO:0000287">
    <property type="term" value="F:magnesium ion binding"/>
    <property type="evidence" value="ECO:0007669"/>
    <property type="project" value="TreeGrafter"/>
</dbReference>
<dbReference type="InterPro" id="IPR036412">
    <property type="entry name" value="HAD-like_sf"/>
</dbReference>
<keyword evidence="1" id="KW-0479">Metal-binding</keyword>
<dbReference type="Proteomes" id="UP000612855">
    <property type="component" value="Unassembled WGS sequence"/>
</dbReference>
<dbReference type="InterPro" id="IPR006379">
    <property type="entry name" value="HAD-SF_hydro_IIB"/>
</dbReference>
<proteinExistence type="predicted"/>
<evidence type="ECO:0000313" key="4">
    <source>
        <dbReference type="EMBL" id="GGE22380.1"/>
    </source>
</evidence>
<dbReference type="SFLD" id="SFLDS00003">
    <property type="entry name" value="Haloacid_Dehalogenase"/>
    <property type="match status" value="1"/>
</dbReference>
<dbReference type="PANTHER" id="PTHR10000:SF8">
    <property type="entry name" value="HAD SUPERFAMILY HYDROLASE-LIKE, TYPE 3"/>
    <property type="match status" value="1"/>
</dbReference>
<dbReference type="NCBIfam" id="TIGR01484">
    <property type="entry name" value="HAD-SF-IIB"/>
    <property type="match status" value="1"/>
</dbReference>
<dbReference type="SFLD" id="SFLDG01140">
    <property type="entry name" value="C2.B:_Phosphomannomutase_and_P"/>
    <property type="match status" value="1"/>
</dbReference>
<keyword evidence="2" id="KW-0378">Hydrolase</keyword>
<accession>A0A917EBX2</accession>
<dbReference type="PANTHER" id="PTHR10000">
    <property type="entry name" value="PHOSPHOSERINE PHOSPHATASE"/>
    <property type="match status" value="1"/>
</dbReference>
<gene>
    <name evidence="4" type="ORF">GCM10011360_08610</name>
</gene>
<dbReference type="Pfam" id="PF08282">
    <property type="entry name" value="Hydrolase_3"/>
    <property type="match status" value="2"/>
</dbReference>